<keyword evidence="2" id="KW-1185">Reference proteome</keyword>
<comment type="caution">
    <text evidence="1">The sequence shown here is derived from an EMBL/GenBank/DDBJ whole genome shotgun (WGS) entry which is preliminary data.</text>
</comment>
<dbReference type="RefSeq" id="WP_380976537.1">
    <property type="nucleotide sequence ID" value="NZ_JBHTEF010000015.1"/>
</dbReference>
<proteinExistence type="predicted"/>
<reference evidence="2" key="1">
    <citation type="journal article" date="2019" name="Int. J. Syst. Evol. Microbiol.">
        <title>The Global Catalogue of Microorganisms (GCM) 10K type strain sequencing project: providing services to taxonomists for standard genome sequencing and annotation.</title>
        <authorList>
            <consortium name="The Broad Institute Genomics Platform"/>
            <consortium name="The Broad Institute Genome Sequencing Center for Infectious Disease"/>
            <person name="Wu L."/>
            <person name="Ma J."/>
        </authorList>
    </citation>
    <scope>NUCLEOTIDE SEQUENCE [LARGE SCALE GENOMIC DNA]</scope>
    <source>
        <strain evidence="2">CCUG 56698</strain>
    </source>
</reference>
<gene>
    <name evidence="1" type="ORF">ACFQWG_14235</name>
</gene>
<organism evidence="1 2">
    <name type="scientific">Schaalia naturae</name>
    <dbReference type="NCBI Taxonomy" id="635203"/>
    <lineage>
        <taxon>Bacteria</taxon>
        <taxon>Bacillati</taxon>
        <taxon>Actinomycetota</taxon>
        <taxon>Actinomycetes</taxon>
        <taxon>Actinomycetales</taxon>
        <taxon>Actinomycetaceae</taxon>
        <taxon>Schaalia</taxon>
    </lineage>
</organism>
<dbReference type="Proteomes" id="UP001596527">
    <property type="component" value="Unassembled WGS sequence"/>
</dbReference>
<dbReference type="EMBL" id="JBHTEF010000015">
    <property type="protein sequence ID" value="MFC7582334.1"/>
    <property type="molecule type" value="Genomic_DNA"/>
</dbReference>
<dbReference type="SUPFAM" id="SSF52540">
    <property type="entry name" value="P-loop containing nucleoside triphosphate hydrolases"/>
    <property type="match status" value="1"/>
</dbReference>
<evidence type="ECO:0000313" key="2">
    <source>
        <dbReference type="Proteomes" id="UP001596527"/>
    </source>
</evidence>
<name>A0ABW2SR11_9ACTO</name>
<evidence type="ECO:0000313" key="1">
    <source>
        <dbReference type="EMBL" id="MFC7582334.1"/>
    </source>
</evidence>
<protein>
    <recommendedName>
        <fullName evidence="3">ABC transporter domain-containing protein</fullName>
    </recommendedName>
</protein>
<accession>A0ABW2SR11</accession>
<dbReference type="Gene3D" id="3.40.50.300">
    <property type="entry name" value="P-loop containing nucleotide triphosphate hydrolases"/>
    <property type="match status" value="1"/>
</dbReference>
<dbReference type="InterPro" id="IPR027417">
    <property type="entry name" value="P-loop_NTPase"/>
</dbReference>
<evidence type="ECO:0008006" key="3">
    <source>
        <dbReference type="Google" id="ProtNLM"/>
    </source>
</evidence>
<feature type="non-terminal residue" evidence="1">
    <location>
        <position position="28"/>
    </location>
</feature>
<sequence length="28" mass="2973">MGTSGAGKTTLAQVLLRFLDTDSGRYTL</sequence>